<evidence type="ECO:0000313" key="2">
    <source>
        <dbReference type="EMBL" id="KAB1181452.1"/>
    </source>
</evidence>
<comment type="caution">
    <text evidence="2">The sequence shown here is derived from an EMBL/GenBank/DDBJ whole genome shotgun (WGS) entry which is preliminary data.</text>
</comment>
<gene>
    <name evidence="2" type="ORF">F6450_08860</name>
</gene>
<name>A0AAD3WW69_PHODD</name>
<sequence>MNQDEELKRLSNNEALLQYSSDQLLEAFIHSYNEQNIVWDELVAHNSKLEQQVEGYKRQCVSHQADIDYLNQENETLGKIAKGAEELAHRAVGQKQELDLAKAQIKQLQQTIKELKKDNPEKMKQRIQRQAEKAVESKNKIARLEKEAKKYRKDLQEKGAQLQGAFARISELKTELLHNTGSGLYHNGDHNLIIWPQETTMEDENGDRFSGRSLLYLHKSGRGGLINYNPMTEQVNLCAAPKGGLRPSDEVREFATNWLFKVNVTQGGVVNEEDMIPVNYNGCNYAETDC</sequence>
<dbReference type="AlphaFoldDB" id="A0AAD3WW69"/>
<evidence type="ECO:0000313" key="3">
    <source>
        <dbReference type="Proteomes" id="UP000480943"/>
    </source>
</evidence>
<keyword evidence="1" id="KW-0175">Coiled coil</keyword>
<proteinExistence type="predicted"/>
<organism evidence="2 3">
    <name type="scientific">Photobacterium damselae subsp. damselae</name>
    <name type="common">Listonella damsela</name>
    <dbReference type="NCBI Taxonomy" id="85581"/>
    <lineage>
        <taxon>Bacteria</taxon>
        <taxon>Pseudomonadati</taxon>
        <taxon>Pseudomonadota</taxon>
        <taxon>Gammaproteobacteria</taxon>
        <taxon>Vibrionales</taxon>
        <taxon>Vibrionaceae</taxon>
        <taxon>Photobacterium</taxon>
    </lineage>
</organism>
<evidence type="ECO:0000256" key="1">
    <source>
        <dbReference type="SAM" id="Coils"/>
    </source>
</evidence>
<dbReference type="EMBL" id="VZUQ01000053">
    <property type="protein sequence ID" value="KAB1181452.1"/>
    <property type="molecule type" value="Genomic_DNA"/>
</dbReference>
<dbReference type="Proteomes" id="UP000480943">
    <property type="component" value="Unassembled WGS sequence"/>
</dbReference>
<dbReference type="RefSeq" id="WP_151182685.1">
    <property type="nucleotide sequence ID" value="NZ_VZUQ01000053.1"/>
</dbReference>
<feature type="coiled-coil region" evidence="1">
    <location>
        <begin position="46"/>
        <end position="161"/>
    </location>
</feature>
<reference evidence="2 3" key="1">
    <citation type="submission" date="2019-09" db="EMBL/GenBank/DDBJ databases">
        <title>Photobacterium damselae subsp. damselae CDC-2227-81, a human clinical isolate.</title>
        <authorList>
            <person name="Osorio C.R."/>
        </authorList>
    </citation>
    <scope>NUCLEOTIDE SEQUENCE [LARGE SCALE GENOMIC DNA]</scope>
    <source>
        <strain evidence="2 3">CDC-2227-81</strain>
    </source>
</reference>
<protein>
    <submittedName>
        <fullName evidence="2">Uncharacterized protein</fullName>
    </submittedName>
</protein>
<accession>A0AAD3WW69</accession>